<dbReference type="Gene3D" id="2.30.31.20">
    <property type="entry name" value="Sporulation-specific cell division protein SsgB"/>
    <property type="match status" value="1"/>
</dbReference>
<evidence type="ECO:0000256" key="2">
    <source>
        <dbReference type="ARBA" id="ARBA00009323"/>
    </source>
</evidence>
<organism evidence="7 8">
    <name type="scientific">Streptomyces eurythermus</name>
    <dbReference type="NCBI Taxonomy" id="42237"/>
    <lineage>
        <taxon>Bacteria</taxon>
        <taxon>Bacillati</taxon>
        <taxon>Actinomycetota</taxon>
        <taxon>Actinomycetes</taxon>
        <taxon>Kitasatosporales</taxon>
        <taxon>Streptomycetaceae</taxon>
        <taxon>Streptomyces</taxon>
    </lineage>
</organism>
<keyword evidence="6" id="KW-0131">Cell cycle</keyword>
<sequence length="129" mass="14143">MNVLSPDHGAARLVVWIRHDPGDPLAVRLDFAPAEGPDEGGAATWVFARSLLEDGVVRTVGEGDVRVRPGDAGETHIELASLYGSCVVRFRTDTLCSFLSLTQTRPYDVSLRIRTELDRTLNAILGRRD</sequence>
<dbReference type="InterPro" id="IPR006776">
    <property type="entry name" value="SsgB"/>
</dbReference>
<proteinExistence type="inferred from homology"/>
<dbReference type="Proteomes" id="UP001603418">
    <property type="component" value="Unassembled WGS sequence"/>
</dbReference>
<dbReference type="InterPro" id="IPR038658">
    <property type="entry name" value="SsgB_sf"/>
</dbReference>
<evidence type="ECO:0000256" key="1">
    <source>
        <dbReference type="ARBA" id="ARBA00004431"/>
    </source>
</evidence>
<keyword evidence="8" id="KW-1185">Reference proteome</keyword>
<reference evidence="7 8" key="1">
    <citation type="submission" date="2024-10" db="EMBL/GenBank/DDBJ databases">
        <title>The Natural Products Discovery Center: Release of the First 8490 Sequenced Strains for Exploring Actinobacteria Biosynthetic Diversity.</title>
        <authorList>
            <person name="Kalkreuter E."/>
            <person name="Kautsar S.A."/>
            <person name="Yang D."/>
            <person name="Bader C.D."/>
            <person name="Teijaro C.N."/>
            <person name="Fluegel L."/>
            <person name="Davis C.M."/>
            <person name="Simpson J.R."/>
            <person name="Lauterbach L."/>
            <person name="Steele A.D."/>
            <person name="Gui C."/>
            <person name="Meng S."/>
            <person name="Li G."/>
            <person name="Viehrig K."/>
            <person name="Ye F."/>
            <person name="Su P."/>
            <person name="Kiefer A.F."/>
            <person name="Nichols A."/>
            <person name="Cepeda A.J."/>
            <person name="Yan W."/>
            <person name="Fan B."/>
            <person name="Jiang Y."/>
            <person name="Adhikari A."/>
            <person name="Zheng C.-J."/>
            <person name="Schuster L."/>
            <person name="Cowan T.M."/>
            <person name="Smanski M.J."/>
            <person name="Chevrette M.G."/>
            <person name="De Carvalho L.P.S."/>
            <person name="Shen B."/>
        </authorList>
    </citation>
    <scope>NUCLEOTIDE SEQUENCE [LARGE SCALE GENOMIC DNA]</scope>
    <source>
        <strain evidence="7 8">NPDC013366</strain>
    </source>
</reference>
<dbReference type="Pfam" id="PF04686">
    <property type="entry name" value="SsgA"/>
    <property type="match status" value="1"/>
</dbReference>
<evidence type="ECO:0000313" key="8">
    <source>
        <dbReference type="Proteomes" id="UP001603418"/>
    </source>
</evidence>
<comment type="caution">
    <text evidence="7">The sequence shown here is derived from an EMBL/GenBank/DDBJ whole genome shotgun (WGS) entry which is preliminary data.</text>
</comment>
<dbReference type="RefSeq" id="WP_157855682.1">
    <property type="nucleotide sequence ID" value="NZ_JBFACJ010000049.1"/>
</dbReference>
<evidence type="ECO:0000313" key="7">
    <source>
        <dbReference type="EMBL" id="MFF9886398.1"/>
    </source>
</evidence>
<keyword evidence="5" id="KW-0717">Septation</keyword>
<protein>
    <submittedName>
        <fullName evidence="7">SsgA family sporulation/cell division regulator</fullName>
    </submittedName>
</protein>
<comment type="similarity">
    <text evidence="2">Belongs to the SsgA family.</text>
</comment>
<comment type="subcellular location">
    <subcellularLocation>
        <location evidence="1">Cell septum</location>
    </subcellularLocation>
</comment>
<evidence type="ECO:0000256" key="5">
    <source>
        <dbReference type="ARBA" id="ARBA00023210"/>
    </source>
</evidence>
<keyword evidence="4" id="KW-0749">Sporulation</keyword>
<evidence type="ECO:0000256" key="3">
    <source>
        <dbReference type="ARBA" id="ARBA00022618"/>
    </source>
</evidence>
<keyword evidence="3" id="KW-0132">Cell division</keyword>
<accession>A0ABW6Z5I0</accession>
<name>A0ABW6Z5I0_9ACTN</name>
<dbReference type="EMBL" id="JBICBM010000020">
    <property type="protein sequence ID" value="MFF9886398.1"/>
    <property type="molecule type" value="Genomic_DNA"/>
</dbReference>
<gene>
    <name evidence="7" type="ORF">ACF1HC_33100</name>
</gene>
<evidence type="ECO:0000256" key="4">
    <source>
        <dbReference type="ARBA" id="ARBA00022969"/>
    </source>
</evidence>
<evidence type="ECO:0000256" key="6">
    <source>
        <dbReference type="ARBA" id="ARBA00023306"/>
    </source>
</evidence>